<proteinExistence type="predicted"/>
<gene>
    <name evidence="1" type="ORF">CLIB1444_18S00892</name>
</gene>
<evidence type="ECO:0000313" key="1">
    <source>
        <dbReference type="EMBL" id="CAH6723676.1"/>
    </source>
</evidence>
<dbReference type="EMBL" id="CALSDN010000018">
    <property type="protein sequence ID" value="CAH6723676.1"/>
    <property type="molecule type" value="Genomic_DNA"/>
</dbReference>
<dbReference type="Proteomes" id="UP001152531">
    <property type="component" value="Unassembled WGS sequence"/>
</dbReference>
<organism evidence="1 2">
    <name type="scientific">[Candida] jaroonii</name>
    <dbReference type="NCBI Taxonomy" id="467808"/>
    <lineage>
        <taxon>Eukaryota</taxon>
        <taxon>Fungi</taxon>
        <taxon>Dikarya</taxon>
        <taxon>Ascomycota</taxon>
        <taxon>Saccharomycotina</taxon>
        <taxon>Pichiomycetes</taxon>
        <taxon>Debaryomycetaceae</taxon>
        <taxon>Yamadazyma</taxon>
    </lineage>
</organism>
<accession>A0ACA9YG26</accession>
<name>A0ACA9YG26_9ASCO</name>
<protein>
    <submittedName>
        <fullName evidence="1">Vacuolar protein-sorting-associated protein 36</fullName>
    </submittedName>
</protein>
<evidence type="ECO:0000313" key="2">
    <source>
        <dbReference type="Proteomes" id="UP001152531"/>
    </source>
</evidence>
<comment type="caution">
    <text evidence="1">The sequence shown here is derived from an EMBL/GenBank/DDBJ whole genome shotgun (WGS) entry which is preliminary data.</text>
</comment>
<keyword evidence="2" id="KW-1185">Reference proteome</keyword>
<sequence length="556" mass="64866">MGIKIWHKVNVNRSNRPILRDNEEILYVRDNVGLYQGKVKITNRQFGRLYLTNVRIIYIDNIVENSLFLEISGITRTETIDGFLKRSPKVKIYFVEDLQQDSSLDWVCKICSYNNHLPKVDMNSLPPCVSCGIPPTRKYIETLMETSEVSEGRDDQCSKCTFINHPSLKYCEMCGSELKSKLSKALTDKIQENPLKIELEDEEAYSGDDKYIKISFRMGGETKFNNLLVEILETNKWDKLIQSGNVNKDSIKVEDKVDTVKGSGIYRLELLSEQTRKNNEITLSNSLEDVEQLMFKYQDLIKLSNSFNKLIKPIKTYPKIKFNIDKNSKVYYEELSKFLSEYLTSYKLIKSSSMITLQDLFADFNKFLILNQGIGIELISSNDFMKSIEYFDKLGLPIIYQTYESTGLRILKPKFNENVSQLILKFLKTCEIEFFYQKYKLIYQIDKDNYLKDNFKFFKGNTISEISEEFNWSNNITIEELDKLVNEGLVVIDNSIMGTFYFLNKFIDYEEIDTTGFEERLQQEQVERLQLEAQQLKIATDKFGSKALFDLKGINF</sequence>
<reference evidence="1" key="1">
    <citation type="submission" date="2022-06" db="EMBL/GenBank/DDBJ databases">
        <authorList>
            <person name="Legras J.-L."/>
            <person name="Devillers H."/>
            <person name="Grondin C."/>
        </authorList>
    </citation>
    <scope>NUCLEOTIDE SEQUENCE</scope>
    <source>
        <strain evidence="1">CLIB 1444</strain>
    </source>
</reference>